<gene>
    <name evidence="1" type="ORF">SEA_SUPERPHIKIMAN_70</name>
</gene>
<evidence type="ECO:0000313" key="2">
    <source>
        <dbReference type="Proteomes" id="UP000240916"/>
    </source>
</evidence>
<proteinExistence type="predicted"/>
<name>A0A2D2W495_9CAUD</name>
<protein>
    <submittedName>
        <fullName evidence="1">Uncharacterized protein</fullName>
    </submittedName>
</protein>
<organism evidence="1 2">
    <name type="scientific">Mycobacterium phage Superphikiman</name>
    <dbReference type="NCBI Taxonomy" id="2041551"/>
    <lineage>
        <taxon>Viruses</taxon>
        <taxon>Duplodnaviria</taxon>
        <taxon>Heunggongvirae</taxon>
        <taxon>Uroviricota</taxon>
        <taxon>Caudoviricetes</taxon>
        <taxon>Omegavirus</taxon>
        <taxon>Omegavirus courthouse</taxon>
    </lineage>
</organism>
<dbReference type="Proteomes" id="UP000240916">
    <property type="component" value="Segment"/>
</dbReference>
<accession>A0A2D2W495</accession>
<sequence>MSDVVERAKGALEGVTEGPWTFQHWGGQNQNGDYAESILFDGAGESMTYGLPDHDGEFIAASRTLIPELVAEVERTRERERKLRDLCTAAPHLRDPWEDDWKGAQVVSVNEILAILSEEEA</sequence>
<reference evidence="1 2" key="1">
    <citation type="submission" date="2017-09" db="EMBL/GenBank/DDBJ databases">
        <authorList>
            <person name="Pradhan P."/>
            <person name="Aluri L.S."/>
            <person name="Anandarajan D."/>
            <person name="Beiriger J.C."/>
            <person name="Bethamcharla R."/>
            <person name="Betini N."/>
            <person name="Bhatt S.D."/>
            <person name="Chengalvala S."/>
            <person name="Cox N.E."/>
            <person name="Delvadia B.P."/>
            <person name="Desai A.S."/>
            <person name="Devaney A.M."/>
            <person name="Doyle B.K."/>
            <person name="Edgerton A.O."/>
            <person name="Erlich M.C."/>
            <person name="Fitzpatrick K.C."/>
            <person name="Gajjar E.A."/>
            <person name="Ganguly A."/>
            <person name="Gill R.S."/>
            <person name="Goldman M.G."/>
            <person name="Good P.M."/>
            <person name="Gupta N."/>
            <person name="Haddad L.M."/>
            <person name="Han E.J."/>
            <person name="Jain S."/>
            <person name="Jiang A."/>
            <person name="Jurgielewicz A.D."/>
            <person name="Kainth D.K."/>
            <person name="Karam J.M."/>
            <person name="Kodavatiganti M."/>
            <person name="Kriete S.J."/>
            <person name="MacDonald C.E."/>
            <person name="Maret J.P."/>
            <person name="Mathew A.E."/>
            <person name="Nako S."/>
            <person name="Natrajan M."/>
            <person name="Nishu N.M."/>
            <person name="Parikh A."/>
            <person name="Patel N."/>
            <person name="Patel P.D."/>
            <person name="Patel S."/>
            <person name="Patra K."/>
            <person name="Pumpuckdee D."/>
            <person name="Rai K."/>
            <person name="Ramanathan A."/>
            <person name="Sarkar A."/>
            <person name="Schaffer B.L."/>
            <person name="Shah P."/>
            <person name="Tata R.K."/>
            <person name="Tawfik A.H."/>
            <person name="Thuremella B.T."/>
            <person name="Toma J."/>
            <person name="Tran T.L."/>
            <person name="Veera S."/>
            <person name="Vemulapalli V.K."/>
            <person name="Vidas T.V."/>
            <person name="Vieira K.S."/>
            <person name="Vijayakumar G."/>
            <person name="Walor T.A."/>
            <person name="White C.R."/>
            <person name="Wong B.M."/>
            <person name="Zhao Sl."/>
            <person name="McDonald M.T."/>
            <person name="Dalia R."/>
            <person name="Little J.L."/>
            <person name="Gurney S.M.R."/>
            <person name="Bollivar D.W."/>
            <person name="Garlena R.A."/>
            <person name="Russell D.A."/>
            <person name="Pope W.H."/>
            <person name="Jacobs-Sera D."/>
            <person name="Hendrix R.W."/>
            <person name="Hatfull G.F."/>
        </authorList>
    </citation>
    <scope>NUCLEOTIDE SEQUENCE [LARGE SCALE GENOMIC DNA]</scope>
</reference>
<dbReference type="EMBL" id="MF919534">
    <property type="protein sequence ID" value="ATS92913.1"/>
    <property type="molecule type" value="Genomic_DNA"/>
</dbReference>
<evidence type="ECO:0000313" key="1">
    <source>
        <dbReference type="EMBL" id="ATS92913.1"/>
    </source>
</evidence>